<dbReference type="Gene3D" id="3.10.20.90">
    <property type="entry name" value="Phosphatidylinositol 3-kinase Catalytic Subunit, Chain A, domain 1"/>
    <property type="match status" value="2"/>
</dbReference>
<dbReference type="PANTHER" id="PTHR45945">
    <property type="entry name" value="REGULATOR OF G-PROTEIN SIGNALING LOCO"/>
    <property type="match status" value="1"/>
</dbReference>
<feature type="compositionally biased region" description="Polar residues" evidence="5">
    <location>
        <begin position="1675"/>
        <end position="1688"/>
    </location>
</feature>
<reference evidence="9" key="2">
    <citation type="journal article" date="2023" name="Science">
        <title>Genomic signatures of disease resistance in endangered staghorn corals.</title>
        <authorList>
            <person name="Vollmer S.V."/>
            <person name="Selwyn J.D."/>
            <person name="Despard B.A."/>
            <person name="Roesel C.L."/>
        </authorList>
    </citation>
    <scope>NUCLEOTIDE SEQUENCE</scope>
    <source>
        <strain evidence="9">K2</strain>
    </source>
</reference>
<dbReference type="EMBL" id="JARQWQ010000004">
    <property type="protein sequence ID" value="KAK2572422.1"/>
    <property type="molecule type" value="Genomic_DNA"/>
</dbReference>
<sequence length="1738" mass="192134">MQPSVDYLNRGRLRTVELFRKRGGFGFTLSSQGPCVLRCILAGSTAHKAGLKQGDELIEVNGVSVEQETHEDVVNLISSSPDGVVRLVVRKPAQLQRQASKDAEMNLNYSEETFAKDTILNRVDKVVEELKSGQLLTGPSLRRTLSNGKFVSEEDVVSDEELKASFCESIRSESSVAESSPAHSYSSSRHSSEGDIPSISSSPKLSRVLYPKMTPLKSQTQANMDFGPDLRSIVGYLGSIELPASSSLPSASLAAIRNCVRRLRAQQKVHVFFLMEISLVGIKLVDNQRNAIVTYPLRSLAFTGLCSDDNKVFGIVTRKSSEGAAGSEFDSRNDHKIDAQSTVNCSCHVFSVNPDFSPHEAHRHIAEKYGIQCSSVDGNGCLEFPKSSSRILETITSMFKERNSELSGAISDGELFTRSEQQSSVLYRRSQSEMLPRQHYQDDDETNFFNGQDVSELQQEDQGSPHSLAKWPKKESKPVKIEALHGKLAGQSYSPERNDSGIGSDCYQQTDAEGVTNFGAGRPTLPVVDVSSFHSRESSADSQFSLESHHGSNVTVSGVSVTGILRKPQSSLEREHTRTMDRSGSNSQESLANSDIVLGSSKKTLNAGGSISSSTQSIHSLGSMTGDVAQVDGRVARWALGFDKLMEDPAGLGCFKEFLKKEFSEENILFWIACENFRNLTDFEQLKIEAENIFHSHLDADAPMPVNIDSSAVKDAEEQLQSPNCDMFHLQQQQVYTLMKFDCYPRFLKSDVYRQSLEADLEGAPLPGEEGEEPRAFKSRDSSFWKFQGSFLYPSSEESSEFSSSSGRSSFSLEGQRSMLGRGSKHSSKRSSGDSEGEKRKSFLPWKGKHVKKGDRTFGSQPGSARSSLSSLSDSVQHISYSSESINVDQRRESESFQFCRVVLPDHSSTIVLCKEGQTLRQALVNLCERRHLSFVAHDVFLGGGEKLVPLEELDEDMSIMGGREIVLEHRTLFRLELPDGIMPLCVKVKPEQSVRLFLEPILSRQGLPSDHVMVHLVRNASSQSSFTSGKPSQALRSSRRESSKKNALDDLAFEEVVRGRRQSLGNGHFDDLGVWVPALKSARSEESLKDWNRGEGSFGKSLIKAQSLFARKRREASDQDKNLPVVNKSGRFTNDKPGNVKDFFELISKVQSNRMDDQRGQLRGNLELPDFLKTPNNKSSNADNDDFKVPYTPPPPPEFRNGDTNVKKAPVKKTMSTPSILGPEKANLMQELNSKLSKRSDSAKRNLSSPRDKAQESDEQAERLLDYNFNLRSQLQQKRSTRQDNIHGNDTHPARARSSIDIAVYTVDTAHGMRVDTGSRPQPVAEVEPRRSVAHVHPSVRSQAAQPVTVNSLRGMHCATNPRSNIPEQATHRRSSNTGVVKPQTIDRSLASSYQNLRETAPVIYDVKPGQISMKVADDSMKRSSHPVDVSSSKMTSSYSLPEVNSKKAEVFVPSGGGPPPVPVRTVSTAENRRSRPKPIIDPEVVAGLERALSSSSEKVNSPPPHQDPARVISPLPPPPTPHMGSFDELNIADFSPPPSICGSPEKKAEYHRRSLDSPRFPQPSRSKTSPVRHKSLPNCADPEAFVEEQKKYANTKTNRSANHKHQTVTAHVPSSNQQGRDENETDSTLHRVRQAVDWTPKSMTPTVLKGNNSVTPPSSNERTLVMESPFQIATTPNAGQRPSVDSATKRLLPNAGSMPRTRNRDPEKRRSLQGSENPKLDAYVTYGKEDLRITFV</sequence>
<dbReference type="InterPro" id="IPR001478">
    <property type="entry name" value="PDZ"/>
</dbReference>
<feature type="compositionally biased region" description="Low complexity" evidence="5">
    <location>
        <begin position="795"/>
        <end position="812"/>
    </location>
</feature>
<feature type="compositionally biased region" description="Basic and acidic residues" evidence="5">
    <location>
        <begin position="831"/>
        <end position="841"/>
    </location>
</feature>
<dbReference type="SMART" id="SM00315">
    <property type="entry name" value="RGS"/>
    <property type="match status" value="1"/>
</dbReference>
<keyword evidence="3" id="KW-0963">Cytoplasm</keyword>
<dbReference type="InterPro" id="IPR011993">
    <property type="entry name" value="PH-like_dom_sf"/>
</dbReference>
<dbReference type="InterPro" id="IPR003109">
    <property type="entry name" value="GoLoco_motif"/>
</dbReference>
<feature type="compositionally biased region" description="Low complexity" evidence="5">
    <location>
        <begin position="177"/>
        <end position="189"/>
    </location>
</feature>
<feature type="compositionally biased region" description="Basic and acidic residues" evidence="5">
    <location>
        <begin position="1239"/>
        <end position="1261"/>
    </location>
</feature>
<dbReference type="InterPro" id="IPR036034">
    <property type="entry name" value="PDZ_sf"/>
</dbReference>
<dbReference type="Gene3D" id="1.25.40.10">
    <property type="entry name" value="Tetratricopeptide repeat domain"/>
    <property type="match status" value="1"/>
</dbReference>
<feature type="region of interest" description="Disordered" evidence="5">
    <location>
        <begin position="1276"/>
        <end position="1298"/>
    </location>
</feature>
<dbReference type="GO" id="GO:0005634">
    <property type="term" value="C:nucleus"/>
    <property type="evidence" value="ECO:0007669"/>
    <property type="project" value="TreeGrafter"/>
</dbReference>
<dbReference type="SMART" id="SM00462">
    <property type="entry name" value="PTB"/>
    <property type="match status" value="1"/>
</dbReference>
<proteinExistence type="predicted"/>
<keyword evidence="4" id="KW-0677">Repeat</keyword>
<feature type="region of interest" description="Disordered" evidence="5">
    <location>
        <begin position="1024"/>
        <end position="1044"/>
    </location>
</feature>
<evidence type="ECO:0000256" key="3">
    <source>
        <dbReference type="ARBA" id="ARBA00022490"/>
    </source>
</evidence>
<protein>
    <submittedName>
        <fullName evidence="9">Regulator of G-protein signaling 12</fullName>
    </submittedName>
</protein>
<dbReference type="Pfam" id="PF00595">
    <property type="entry name" value="PDZ"/>
    <property type="match status" value="1"/>
</dbReference>
<gene>
    <name evidence="9" type="ORF">P5673_002663</name>
</gene>
<dbReference type="PROSITE" id="PS50132">
    <property type="entry name" value="RGS"/>
    <property type="match status" value="1"/>
</dbReference>
<feature type="region of interest" description="Disordered" evidence="5">
    <location>
        <begin position="795"/>
        <end position="869"/>
    </location>
</feature>
<dbReference type="PANTHER" id="PTHR45945:SF3">
    <property type="entry name" value="REGULATOR OF G-PROTEIN SIGNALING LOCO"/>
    <property type="match status" value="1"/>
</dbReference>
<dbReference type="InterPro" id="IPR016137">
    <property type="entry name" value="RGS"/>
</dbReference>
<feature type="compositionally biased region" description="Basic and acidic residues" evidence="5">
    <location>
        <begin position="1282"/>
        <end position="1294"/>
    </location>
</feature>
<evidence type="ECO:0000313" key="10">
    <source>
        <dbReference type="Proteomes" id="UP001249851"/>
    </source>
</evidence>
<reference evidence="9" key="1">
    <citation type="journal article" date="2023" name="G3 (Bethesda)">
        <title>Whole genome assembly and annotation of the endangered Caribbean coral Acropora cervicornis.</title>
        <authorList>
            <person name="Selwyn J.D."/>
            <person name="Vollmer S.V."/>
        </authorList>
    </citation>
    <scope>NUCLEOTIDE SEQUENCE</scope>
    <source>
        <strain evidence="9">K2</strain>
    </source>
</reference>
<dbReference type="PRINTS" id="PR01301">
    <property type="entry name" value="RGSPROTEIN"/>
</dbReference>
<feature type="region of interest" description="Disordered" evidence="5">
    <location>
        <begin position="1156"/>
        <end position="1261"/>
    </location>
</feature>
<dbReference type="GO" id="GO:0008277">
    <property type="term" value="P:regulation of G protein-coupled receptor signaling pathway"/>
    <property type="evidence" value="ECO:0007669"/>
    <property type="project" value="TreeGrafter"/>
</dbReference>
<feature type="domain" description="RGS" evidence="7">
    <location>
        <begin position="641"/>
        <end position="757"/>
    </location>
</feature>
<dbReference type="Pfam" id="PF00640">
    <property type="entry name" value="PID"/>
    <property type="match status" value="1"/>
</dbReference>
<dbReference type="InterPro" id="IPR044926">
    <property type="entry name" value="RGS_subdomain_2"/>
</dbReference>
<organism evidence="9 10">
    <name type="scientific">Acropora cervicornis</name>
    <name type="common">Staghorn coral</name>
    <dbReference type="NCBI Taxonomy" id="6130"/>
    <lineage>
        <taxon>Eukaryota</taxon>
        <taxon>Metazoa</taxon>
        <taxon>Cnidaria</taxon>
        <taxon>Anthozoa</taxon>
        <taxon>Hexacorallia</taxon>
        <taxon>Scleractinia</taxon>
        <taxon>Astrocoeniina</taxon>
        <taxon>Acroporidae</taxon>
        <taxon>Acropora</taxon>
    </lineage>
</organism>
<feature type="compositionally biased region" description="Low complexity" evidence="5">
    <location>
        <begin position="860"/>
        <end position="869"/>
    </location>
</feature>
<feature type="region of interest" description="Disordered" evidence="5">
    <location>
        <begin position="1361"/>
        <end position="1381"/>
    </location>
</feature>
<dbReference type="Gene3D" id="1.10.196.10">
    <property type="match status" value="1"/>
</dbReference>
<dbReference type="Gene3D" id="1.10.167.10">
    <property type="entry name" value="Regulator of G-protein Signalling 4, domain 2"/>
    <property type="match status" value="1"/>
</dbReference>
<dbReference type="GO" id="GO:0005886">
    <property type="term" value="C:plasma membrane"/>
    <property type="evidence" value="ECO:0007669"/>
    <property type="project" value="TreeGrafter"/>
</dbReference>
<dbReference type="InterPro" id="IPR046995">
    <property type="entry name" value="RGS10/12/14-like"/>
</dbReference>
<dbReference type="InterPro" id="IPR011990">
    <property type="entry name" value="TPR-like_helical_dom_sf"/>
</dbReference>
<dbReference type="SUPFAM" id="SSF50729">
    <property type="entry name" value="PH domain-like"/>
    <property type="match status" value="1"/>
</dbReference>
<dbReference type="SMART" id="SM00228">
    <property type="entry name" value="PDZ"/>
    <property type="match status" value="1"/>
</dbReference>
<dbReference type="GO" id="GO:0005096">
    <property type="term" value="F:GTPase activator activity"/>
    <property type="evidence" value="ECO:0007669"/>
    <property type="project" value="UniProtKB-KW"/>
</dbReference>
<dbReference type="SMART" id="SM00455">
    <property type="entry name" value="RBD"/>
    <property type="match status" value="2"/>
</dbReference>
<dbReference type="PROSITE" id="PS50106">
    <property type="entry name" value="PDZ"/>
    <property type="match status" value="1"/>
</dbReference>
<accession>A0AAD9R3E6</accession>
<feature type="compositionally biased region" description="Polar residues" evidence="5">
    <location>
        <begin position="1643"/>
        <end position="1662"/>
    </location>
</feature>
<dbReference type="SMART" id="SM00390">
    <property type="entry name" value="GoLoco"/>
    <property type="match status" value="1"/>
</dbReference>
<dbReference type="FunFam" id="1.10.167.10:FF:000001">
    <property type="entry name" value="Putative regulator of g-protein signaling 12"/>
    <property type="match status" value="1"/>
</dbReference>
<feature type="compositionally biased region" description="Polar residues" evidence="5">
    <location>
        <begin position="1609"/>
        <end position="1620"/>
    </location>
</feature>
<dbReference type="PROSITE" id="PS50898">
    <property type="entry name" value="RBD"/>
    <property type="match status" value="1"/>
</dbReference>
<evidence type="ECO:0000256" key="5">
    <source>
        <dbReference type="SAM" id="MobiDB-lite"/>
    </source>
</evidence>
<evidence type="ECO:0000259" key="8">
    <source>
        <dbReference type="PROSITE" id="PS50898"/>
    </source>
</evidence>
<dbReference type="SUPFAM" id="SSF50156">
    <property type="entry name" value="PDZ domain-like"/>
    <property type="match status" value="1"/>
</dbReference>
<dbReference type="Gene3D" id="2.30.29.30">
    <property type="entry name" value="Pleckstrin-homology domain (PH domain)/Phosphotyrosine-binding domain (PTB)"/>
    <property type="match status" value="1"/>
</dbReference>
<dbReference type="CDD" id="cd01817">
    <property type="entry name" value="RBD1_RGS12_like"/>
    <property type="match status" value="1"/>
</dbReference>
<dbReference type="SUPFAM" id="SSF54236">
    <property type="entry name" value="Ubiquitin-like"/>
    <property type="match status" value="1"/>
</dbReference>
<dbReference type="PROSITE" id="PS50877">
    <property type="entry name" value="GOLOCO"/>
    <property type="match status" value="1"/>
</dbReference>
<keyword evidence="10" id="KW-1185">Reference proteome</keyword>
<evidence type="ECO:0000256" key="2">
    <source>
        <dbReference type="ARBA" id="ARBA00022468"/>
    </source>
</evidence>
<dbReference type="InterPro" id="IPR036305">
    <property type="entry name" value="RGS_sf"/>
</dbReference>
<feature type="region of interest" description="Disordered" evidence="5">
    <location>
        <begin position="1675"/>
        <end position="1722"/>
    </location>
</feature>
<dbReference type="Proteomes" id="UP001249851">
    <property type="component" value="Unassembled WGS sequence"/>
</dbReference>
<dbReference type="Pfam" id="PF02196">
    <property type="entry name" value="RBD"/>
    <property type="match status" value="1"/>
</dbReference>
<keyword evidence="2" id="KW-0343">GTPase activation</keyword>
<evidence type="ECO:0000259" key="7">
    <source>
        <dbReference type="PROSITE" id="PS50132"/>
    </source>
</evidence>
<feature type="domain" description="RBD" evidence="8">
    <location>
        <begin position="898"/>
        <end position="971"/>
    </location>
</feature>
<feature type="domain" description="PDZ" evidence="6">
    <location>
        <begin position="15"/>
        <end position="92"/>
    </location>
</feature>
<evidence type="ECO:0000313" key="9">
    <source>
        <dbReference type="EMBL" id="KAK2572422.1"/>
    </source>
</evidence>
<dbReference type="Pfam" id="PF00615">
    <property type="entry name" value="RGS"/>
    <property type="match status" value="1"/>
</dbReference>
<dbReference type="GO" id="GO:0007165">
    <property type="term" value="P:signal transduction"/>
    <property type="evidence" value="ECO:0007669"/>
    <property type="project" value="InterPro"/>
</dbReference>
<dbReference type="Gene3D" id="2.30.42.10">
    <property type="match status" value="1"/>
</dbReference>
<feature type="compositionally biased region" description="Polar residues" evidence="5">
    <location>
        <begin position="582"/>
        <end position="593"/>
    </location>
</feature>
<dbReference type="InterPro" id="IPR024066">
    <property type="entry name" value="RGS_subdom1/3"/>
</dbReference>
<feature type="region of interest" description="Disordered" evidence="5">
    <location>
        <begin position="565"/>
        <end position="593"/>
    </location>
</feature>
<dbReference type="InterPro" id="IPR029071">
    <property type="entry name" value="Ubiquitin-like_domsf"/>
</dbReference>
<evidence type="ECO:0000259" key="6">
    <source>
        <dbReference type="PROSITE" id="PS50106"/>
    </source>
</evidence>
<dbReference type="InterPro" id="IPR006020">
    <property type="entry name" value="PTB/PI_dom"/>
</dbReference>
<evidence type="ECO:0000256" key="4">
    <source>
        <dbReference type="ARBA" id="ARBA00022737"/>
    </source>
</evidence>
<dbReference type="Pfam" id="PF02188">
    <property type="entry name" value="GoLoco"/>
    <property type="match status" value="1"/>
</dbReference>
<feature type="region of interest" description="Disordered" evidence="5">
    <location>
        <begin position="1419"/>
        <end position="1584"/>
    </location>
</feature>
<feature type="compositionally biased region" description="Polar residues" evidence="5">
    <location>
        <begin position="1431"/>
        <end position="1441"/>
    </location>
</feature>
<feature type="compositionally biased region" description="Basic and acidic residues" evidence="5">
    <location>
        <begin position="572"/>
        <end position="581"/>
    </location>
</feature>
<feature type="compositionally biased region" description="Basic and acidic residues" evidence="5">
    <location>
        <begin position="1546"/>
        <end position="1558"/>
    </location>
</feature>
<evidence type="ECO:0000256" key="1">
    <source>
        <dbReference type="ARBA" id="ARBA00004496"/>
    </source>
</evidence>
<feature type="region of interest" description="Disordered" evidence="5">
    <location>
        <begin position="177"/>
        <end position="203"/>
    </location>
</feature>
<dbReference type="InterPro" id="IPR003116">
    <property type="entry name" value="RBD_dom"/>
</dbReference>
<dbReference type="SUPFAM" id="SSF48097">
    <property type="entry name" value="Regulator of G-protein signaling, RGS"/>
    <property type="match status" value="1"/>
</dbReference>
<name>A0AAD9R3E6_ACRCE</name>
<feature type="compositionally biased region" description="Polar residues" evidence="5">
    <location>
        <begin position="1024"/>
        <end position="1037"/>
    </location>
</feature>
<comment type="caution">
    <text evidence="9">The sequence shown here is derived from an EMBL/GenBank/DDBJ whole genome shotgun (WGS) entry which is preliminary data.</text>
</comment>
<comment type="subcellular location">
    <subcellularLocation>
        <location evidence="1">Cytoplasm</location>
    </subcellularLocation>
</comment>
<feature type="region of interest" description="Disordered" evidence="5">
    <location>
        <begin position="1596"/>
        <end position="1662"/>
    </location>
</feature>
<dbReference type="GO" id="GO:0005737">
    <property type="term" value="C:cytoplasm"/>
    <property type="evidence" value="ECO:0007669"/>
    <property type="project" value="UniProtKB-SubCell"/>
</dbReference>